<dbReference type="EMBL" id="SWLG01000002">
    <property type="protein sequence ID" value="TLS38589.1"/>
    <property type="molecule type" value="Genomic_DNA"/>
</dbReference>
<gene>
    <name evidence="1" type="ORF">FCL54_03565</name>
</gene>
<dbReference type="AlphaFoldDB" id="A0A5R9F7U2"/>
<reference evidence="1 2" key="1">
    <citation type="submission" date="2019-04" db="EMBL/GenBank/DDBJ databases">
        <title>Bacillus caeni sp. nov., a bacterium isolated from mangrove sediment.</title>
        <authorList>
            <person name="Huang H."/>
            <person name="Mo K."/>
            <person name="Hu Y."/>
        </authorList>
    </citation>
    <scope>NUCLEOTIDE SEQUENCE [LARGE SCALE GENOMIC DNA]</scope>
    <source>
        <strain evidence="1 2">HB172195</strain>
    </source>
</reference>
<dbReference type="Proteomes" id="UP000308230">
    <property type="component" value="Unassembled WGS sequence"/>
</dbReference>
<accession>A0A5R9F7U2</accession>
<evidence type="ECO:0000313" key="2">
    <source>
        <dbReference type="Proteomes" id="UP000308230"/>
    </source>
</evidence>
<dbReference type="RefSeq" id="WP_138123293.1">
    <property type="nucleotide sequence ID" value="NZ_SWLG01000002.1"/>
</dbReference>
<sequence length="111" mass="13214">MERVVAIEDLLTAEAVFVAFKRVYPGFFQKIKEVFIFMRNKGIPIRFGCMTFLGWESKKEKKVKPEDKMLLKNVVIKLKYEDMEAFKHFIKLLNRHREKGYENIGQIINKV</sequence>
<name>A0A5R9F7U2_9BACL</name>
<keyword evidence="2" id="KW-1185">Reference proteome</keyword>
<protein>
    <submittedName>
        <fullName evidence="1">Uncharacterized protein</fullName>
    </submittedName>
</protein>
<proteinExistence type="predicted"/>
<comment type="caution">
    <text evidence="1">The sequence shown here is derived from an EMBL/GenBank/DDBJ whole genome shotgun (WGS) entry which is preliminary data.</text>
</comment>
<organism evidence="1 2">
    <name type="scientific">Exobacillus caeni</name>
    <dbReference type="NCBI Taxonomy" id="2574798"/>
    <lineage>
        <taxon>Bacteria</taxon>
        <taxon>Bacillati</taxon>
        <taxon>Bacillota</taxon>
        <taxon>Bacilli</taxon>
        <taxon>Bacillales</taxon>
        <taxon>Guptibacillaceae</taxon>
        <taxon>Exobacillus</taxon>
    </lineage>
</organism>
<evidence type="ECO:0000313" key="1">
    <source>
        <dbReference type="EMBL" id="TLS38589.1"/>
    </source>
</evidence>